<organism evidence="1 2">
    <name type="scientific">Xanthomarina spongicola</name>
    <dbReference type="NCBI Taxonomy" id="570520"/>
    <lineage>
        <taxon>Bacteria</taxon>
        <taxon>Pseudomonadati</taxon>
        <taxon>Bacteroidota</taxon>
        <taxon>Flavobacteriia</taxon>
        <taxon>Flavobacteriales</taxon>
        <taxon>Flavobacteriaceae</taxon>
        <taxon>Xanthomarina</taxon>
    </lineage>
</organism>
<accession>A0A316DFH0</accession>
<gene>
    <name evidence="1" type="ORF">LX78_02959</name>
</gene>
<proteinExistence type="predicted"/>
<evidence type="ECO:0008006" key="3">
    <source>
        <dbReference type="Google" id="ProtNLM"/>
    </source>
</evidence>
<dbReference type="EMBL" id="QGGP01000024">
    <property type="protein sequence ID" value="PWK16665.1"/>
    <property type="molecule type" value="Genomic_DNA"/>
</dbReference>
<keyword evidence="2" id="KW-1185">Reference proteome</keyword>
<dbReference type="PROSITE" id="PS51257">
    <property type="entry name" value="PROKAR_LIPOPROTEIN"/>
    <property type="match status" value="1"/>
</dbReference>
<evidence type="ECO:0000313" key="2">
    <source>
        <dbReference type="Proteomes" id="UP000245430"/>
    </source>
</evidence>
<dbReference type="AlphaFoldDB" id="A0A316DFH0"/>
<dbReference type="Proteomes" id="UP000245430">
    <property type="component" value="Unassembled WGS sequence"/>
</dbReference>
<reference evidence="1 2" key="1">
    <citation type="submission" date="2018-05" db="EMBL/GenBank/DDBJ databases">
        <title>Genomic Encyclopedia of Archaeal and Bacterial Type Strains, Phase II (KMG-II): from individual species to whole genera.</title>
        <authorList>
            <person name="Goeker M."/>
        </authorList>
    </citation>
    <scope>NUCLEOTIDE SEQUENCE [LARGE SCALE GENOMIC DNA]</scope>
    <source>
        <strain evidence="1 2">DSM 22637</strain>
    </source>
</reference>
<comment type="caution">
    <text evidence="1">The sequence shown here is derived from an EMBL/GenBank/DDBJ whole genome shotgun (WGS) entry which is preliminary data.</text>
</comment>
<protein>
    <recommendedName>
        <fullName evidence="3">Lipoprotein</fullName>
    </recommendedName>
</protein>
<sequence>MKNFTSYFLLIIILISCDKTTEKILIHEFNPTASSWNVEKWNSDNDKNPYQIRETIDSKNRVLKLEFTKNGKVLENRLCYLPTIVEYEYQTDRITERLYSNGQPMEATECEMPFKTIYHLNDNYITKVETFRKFDTINFSKNELKEIRKYVPEYEVTICNDSTNTEVDFYYHSFAKMNGIYPTNKNYKYDPNNYYYGDEPEAESILNGIKKLKN</sequence>
<name>A0A316DFH0_9FLAO</name>
<evidence type="ECO:0000313" key="1">
    <source>
        <dbReference type="EMBL" id="PWK16665.1"/>
    </source>
</evidence>